<dbReference type="RefSeq" id="WP_115564408.1">
    <property type="nucleotide sequence ID" value="NZ_QRGR01000004.1"/>
</dbReference>
<keyword evidence="2" id="KW-1185">Reference proteome</keyword>
<dbReference type="AlphaFoldDB" id="A0A3D8LGN7"/>
<organism evidence="1 2">
    <name type="scientific">Pontibacter diazotrophicus</name>
    <dbReference type="NCBI Taxonomy" id="1400979"/>
    <lineage>
        <taxon>Bacteria</taxon>
        <taxon>Pseudomonadati</taxon>
        <taxon>Bacteroidota</taxon>
        <taxon>Cytophagia</taxon>
        <taxon>Cytophagales</taxon>
        <taxon>Hymenobacteraceae</taxon>
        <taxon>Pontibacter</taxon>
    </lineage>
</organism>
<sequence length="70" mass="7896">MFKVIRVDSTSYETLAGPYNFSKNKEPFYLITEDSVYILIAKSIKMKIAPGTSFSHSKREKNPFSSIVGS</sequence>
<comment type="caution">
    <text evidence="1">The sequence shown here is derived from an EMBL/GenBank/DDBJ whole genome shotgun (WGS) entry which is preliminary data.</text>
</comment>
<evidence type="ECO:0000313" key="2">
    <source>
        <dbReference type="Proteomes" id="UP000256708"/>
    </source>
</evidence>
<reference evidence="2" key="1">
    <citation type="submission" date="2018-08" db="EMBL/GenBank/DDBJ databases">
        <authorList>
            <person name="Liu Z.-W."/>
            <person name="Du Z.-J."/>
        </authorList>
    </citation>
    <scope>NUCLEOTIDE SEQUENCE [LARGE SCALE GENOMIC DNA]</scope>
    <source>
        <strain evidence="2">H4X</strain>
    </source>
</reference>
<dbReference type="EMBL" id="QRGR01000004">
    <property type="protein sequence ID" value="RDV16548.1"/>
    <property type="molecule type" value="Genomic_DNA"/>
</dbReference>
<protein>
    <submittedName>
        <fullName evidence="1">Uncharacterized protein</fullName>
    </submittedName>
</protein>
<accession>A0A3D8LGN7</accession>
<proteinExistence type="predicted"/>
<evidence type="ECO:0000313" key="1">
    <source>
        <dbReference type="EMBL" id="RDV16548.1"/>
    </source>
</evidence>
<gene>
    <name evidence="1" type="ORF">DXT99_04975</name>
</gene>
<name>A0A3D8LGN7_9BACT</name>
<dbReference type="Proteomes" id="UP000256708">
    <property type="component" value="Unassembled WGS sequence"/>
</dbReference>